<keyword evidence="1" id="KW-0325">Glycoprotein</keyword>
<reference evidence="3 4" key="1">
    <citation type="submission" date="2023-11" db="EMBL/GenBank/DDBJ databases">
        <authorList>
            <person name="Okamura Y."/>
        </authorList>
    </citation>
    <scope>NUCLEOTIDE SEQUENCE [LARGE SCALE GENOMIC DNA]</scope>
</reference>
<organism evidence="3 4">
    <name type="scientific">Leptosia nina</name>
    <dbReference type="NCBI Taxonomy" id="320188"/>
    <lineage>
        <taxon>Eukaryota</taxon>
        <taxon>Metazoa</taxon>
        <taxon>Ecdysozoa</taxon>
        <taxon>Arthropoda</taxon>
        <taxon>Hexapoda</taxon>
        <taxon>Insecta</taxon>
        <taxon>Pterygota</taxon>
        <taxon>Neoptera</taxon>
        <taxon>Endopterygota</taxon>
        <taxon>Lepidoptera</taxon>
        <taxon>Glossata</taxon>
        <taxon>Ditrysia</taxon>
        <taxon>Papilionoidea</taxon>
        <taxon>Pieridae</taxon>
        <taxon>Pierinae</taxon>
        <taxon>Leptosia</taxon>
    </lineage>
</organism>
<proteinExistence type="predicted"/>
<protein>
    <recommendedName>
        <fullName evidence="2">Carboxylesterase type B domain-containing protein</fullName>
    </recommendedName>
</protein>
<keyword evidence="4" id="KW-1185">Reference proteome</keyword>
<comment type="caution">
    <text evidence="3">The sequence shown here is derived from an EMBL/GenBank/DDBJ whole genome shotgun (WGS) entry which is preliminary data.</text>
</comment>
<dbReference type="InterPro" id="IPR050309">
    <property type="entry name" value="Type-B_Carboxylest/Lipase"/>
</dbReference>
<dbReference type="InterPro" id="IPR029058">
    <property type="entry name" value="AB_hydrolase_fold"/>
</dbReference>
<sequence length="525" mass="59497">MECEATVKQGRIRGKICTTPCGKKYYSFEGIPYAKPPVGPLRFTDPQSNNNWTGTLDATKPGNKCVQMDLVKGTVEGSEDCLYLNIYTPSLPSEKLQKLPVLFFIHGGRLLMGCSDYYRPDYLIPHDVIVVTINYRLNIFGYLCLNTPEAPGNAGLKDVAISLKWVHENIANFNGDTGNIIAFGESAGGAIALSLITSTLTRGMVSKVIAQSGTALSDLYMIDDDPIEKAKEIASNLGHKLTECKDLHDLLSKASAEELLGAYMMSELGRELTVINAFMLPVVERKFERVERFFDEYPLESFRNNRYDKVPIIMSMGTHEAALFLHRDGAGNIVFNTNLRKYIPRFSFLDEESSRAYDIERRLREVYFQKKEIGPSTLTEYICLMSDAYFNRDLIYTAELLGNRQNVYLCRFDYPGNMNTRVMKKLGIKGTTHGDLIQYVFYKEKKAAMCKEKDREIVSMLSEAWCNFAKTGKPTWTNQGVEWSPYRTKDKLCLNIGESNVDCRTLPEFGRNKVWLDIACQRSKL</sequence>
<dbReference type="InterPro" id="IPR002018">
    <property type="entry name" value="CarbesteraseB"/>
</dbReference>
<dbReference type="Proteomes" id="UP001497472">
    <property type="component" value="Unassembled WGS sequence"/>
</dbReference>
<accession>A0AAV1JD43</accession>
<evidence type="ECO:0000313" key="4">
    <source>
        <dbReference type="Proteomes" id="UP001497472"/>
    </source>
</evidence>
<dbReference type="PANTHER" id="PTHR11559">
    <property type="entry name" value="CARBOXYLESTERASE"/>
    <property type="match status" value="1"/>
</dbReference>
<dbReference type="AlphaFoldDB" id="A0AAV1JD43"/>
<dbReference type="EMBL" id="CAVLEF010000008">
    <property type="protein sequence ID" value="CAK1546505.1"/>
    <property type="molecule type" value="Genomic_DNA"/>
</dbReference>
<dbReference type="SUPFAM" id="SSF53474">
    <property type="entry name" value="alpha/beta-Hydrolases"/>
    <property type="match status" value="1"/>
</dbReference>
<feature type="domain" description="Carboxylesterase type B" evidence="2">
    <location>
        <begin position="5"/>
        <end position="501"/>
    </location>
</feature>
<gene>
    <name evidence="3" type="ORF">LNINA_LOCUS6070</name>
</gene>
<dbReference type="InterPro" id="IPR019819">
    <property type="entry name" value="Carboxylesterase_B_CS"/>
</dbReference>
<evidence type="ECO:0000259" key="2">
    <source>
        <dbReference type="Pfam" id="PF00135"/>
    </source>
</evidence>
<dbReference type="Gene3D" id="3.40.50.1820">
    <property type="entry name" value="alpha/beta hydrolase"/>
    <property type="match status" value="1"/>
</dbReference>
<dbReference type="Pfam" id="PF00135">
    <property type="entry name" value="COesterase"/>
    <property type="match status" value="1"/>
</dbReference>
<evidence type="ECO:0000313" key="3">
    <source>
        <dbReference type="EMBL" id="CAK1546505.1"/>
    </source>
</evidence>
<dbReference type="PROSITE" id="PS00941">
    <property type="entry name" value="CARBOXYLESTERASE_B_2"/>
    <property type="match status" value="1"/>
</dbReference>
<evidence type="ECO:0000256" key="1">
    <source>
        <dbReference type="ARBA" id="ARBA00023180"/>
    </source>
</evidence>
<name>A0AAV1JD43_9NEOP</name>